<sequence>MEKRFEKYRGIHPGIILARELKKRDLAQRPIALSADLAPQSFNQIIKGKRSLPLPAALKIDRELGLEEGTLALLQTYYDIEKEKRKTATGNHPDMQLLRKSLFWDTNIDNIDWPAQYRAVILRVFERGNLSEKKEILRFYGSAKAREVLRDKSAVTAVNGTATHPIKWNRTG</sequence>
<accession>A0A6N8HG16</accession>
<protein>
    <submittedName>
        <fullName evidence="2">Plasmid maintenance system antidote protein</fullName>
    </submittedName>
</protein>
<evidence type="ECO:0000259" key="1">
    <source>
        <dbReference type="Pfam" id="PF21956"/>
    </source>
</evidence>
<dbReference type="AlphaFoldDB" id="A0A6N8HG16"/>
<dbReference type="OrthoDB" id="1364214at2"/>
<dbReference type="SUPFAM" id="SSF47413">
    <property type="entry name" value="lambda repressor-like DNA-binding domains"/>
    <property type="match status" value="1"/>
</dbReference>
<proteinExistence type="predicted"/>
<dbReference type="Proteomes" id="UP000433945">
    <property type="component" value="Unassembled WGS sequence"/>
</dbReference>
<organism evidence="2 3">
    <name type="scientific">Flavobacterium rakeshii</name>
    <dbReference type="NCBI Taxonomy" id="1038845"/>
    <lineage>
        <taxon>Bacteria</taxon>
        <taxon>Pseudomonadati</taxon>
        <taxon>Bacteroidota</taxon>
        <taxon>Flavobacteriia</taxon>
        <taxon>Flavobacteriales</taxon>
        <taxon>Flavobacteriaceae</taxon>
        <taxon>Flavobacterium</taxon>
    </lineage>
</organism>
<dbReference type="InterPro" id="IPR010982">
    <property type="entry name" value="Lambda_DNA-bd_dom_sf"/>
</dbReference>
<feature type="domain" description="DUF6922" evidence="1">
    <location>
        <begin position="98"/>
        <end position="149"/>
    </location>
</feature>
<reference evidence="2 3" key="1">
    <citation type="submission" date="2019-12" db="EMBL/GenBank/DDBJ databases">
        <authorList>
            <person name="Sun J.-Q."/>
        </authorList>
    </citation>
    <scope>NUCLEOTIDE SEQUENCE [LARGE SCALE GENOMIC DNA]</scope>
    <source>
        <strain evidence="2 3">JCM 17928</strain>
    </source>
</reference>
<dbReference type="InterPro" id="IPR053830">
    <property type="entry name" value="DUF6922"/>
</dbReference>
<keyword evidence="3" id="KW-1185">Reference proteome</keyword>
<dbReference type="EMBL" id="WOWP01000053">
    <property type="protein sequence ID" value="MUV04620.1"/>
    <property type="molecule type" value="Genomic_DNA"/>
</dbReference>
<evidence type="ECO:0000313" key="2">
    <source>
        <dbReference type="EMBL" id="MUV04620.1"/>
    </source>
</evidence>
<dbReference type="GO" id="GO:0003677">
    <property type="term" value="F:DNA binding"/>
    <property type="evidence" value="ECO:0007669"/>
    <property type="project" value="InterPro"/>
</dbReference>
<comment type="caution">
    <text evidence="2">The sequence shown here is derived from an EMBL/GenBank/DDBJ whole genome shotgun (WGS) entry which is preliminary data.</text>
</comment>
<dbReference type="Gene3D" id="1.10.260.40">
    <property type="entry name" value="lambda repressor-like DNA-binding domains"/>
    <property type="match status" value="1"/>
</dbReference>
<evidence type="ECO:0000313" key="3">
    <source>
        <dbReference type="Proteomes" id="UP000433945"/>
    </source>
</evidence>
<dbReference type="Pfam" id="PF21956">
    <property type="entry name" value="DUF6922"/>
    <property type="match status" value="1"/>
</dbReference>
<gene>
    <name evidence="2" type="ORF">GN157_12960</name>
</gene>
<name>A0A6N8HG16_9FLAO</name>